<sequence>MIFYEKETWLGLMLASVPAVVSIYMFFIAEKKRTALFLLVLSAFLLRMVMISLDPYLHDWDEKFHALVARNMTHFPFKPMLFEHPVFPYNYKDWSYNHIWLHKQPVFLWQMAISMKVFGINLIGLRLPSALMGTAIVWLVYDLGRKWLKDENVAFIGGIISCFSFFSLELIAGQMSTDHNDVAFVFYVTLSLWAFAVYIHDGLKLKWAILTGIFVGLAILNKWLTGWLVFGGWFLYILISQTKRRDLKAYRDLLISVAVSCVVFLPWQVYMMSCFPKDSEVLYADNVRHIVEDLGHPGSVFYHLAFLPTAYNYFFLIFLVIGSFTIYFSKQANILLTTSYLAMAFVLFSFFSIFVKTKMASFPYPVSGILMLISAFGLYTTFNFLSSKYIAKPIAKKVMISLLTLLMAFFCLKPGTISQSRSIHDEKRNNKIYNTKVFKNLDENLTGKYILINCRAYENIDLMFFKGGTAYHYYPDEKSIDSLENHGYIIAAFDYRDQQKLPEYIMTDNRIFLMPEKLK</sequence>
<feature type="transmembrane region" description="Helical" evidence="8">
    <location>
        <begin position="9"/>
        <end position="29"/>
    </location>
</feature>
<dbReference type="AlphaFoldDB" id="A0A9D7SUU6"/>
<evidence type="ECO:0000256" key="4">
    <source>
        <dbReference type="ARBA" id="ARBA00022679"/>
    </source>
</evidence>
<proteinExistence type="predicted"/>
<feature type="transmembrane region" description="Helical" evidence="8">
    <location>
        <begin position="153"/>
        <end position="172"/>
    </location>
</feature>
<feature type="transmembrane region" description="Helical" evidence="8">
    <location>
        <begin position="207"/>
        <end position="238"/>
    </location>
</feature>
<dbReference type="EMBL" id="JADKGY010000006">
    <property type="protein sequence ID" value="MBK9982574.1"/>
    <property type="molecule type" value="Genomic_DNA"/>
</dbReference>
<evidence type="ECO:0000256" key="2">
    <source>
        <dbReference type="ARBA" id="ARBA00022475"/>
    </source>
</evidence>
<dbReference type="Pfam" id="PF13231">
    <property type="entry name" value="PMT_2"/>
    <property type="match status" value="1"/>
</dbReference>
<evidence type="ECO:0000256" key="7">
    <source>
        <dbReference type="ARBA" id="ARBA00023136"/>
    </source>
</evidence>
<evidence type="ECO:0000259" key="9">
    <source>
        <dbReference type="Pfam" id="PF13231"/>
    </source>
</evidence>
<feature type="transmembrane region" description="Helical" evidence="8">
    <location>
        <begin position="118"/>
        <end position="141"/>
    </location>
</feature>
<reference evidence="10 11" key="1">
    <citation type="submission" date="2020-10" db="EMBL/GenBank/DDBJ databases">
        <title>Connecting structure to function with the recovery of over 1000 high-quality activated sludge metagenome-assembled genomes encoding full-length rRNA genes using long-read sequencing.</title>
        <authorList>
            <person name="Singleton C.M."/>
            <person name="Petriglieri F."/>
            <person name="Kristensen J.M."/>
            <person name="Kirkegaard R.H."/>
            <person name="Michaelsen T.Y."/>
            <person name="Andersen M.H."/>
            <person name="Karst S.M."/>
            <person name="Dueholm M.S."/>
            <person name="Nielsen P.H."/>
            <person name="Albertsen M."/>
        </authorList>
    </citation>
    <scope>NUCLEOTIDE SEQUENCE [LARGE SCALE GENOMIC DNA]</scope>
    <source>
        <strain evidence="10">Ribe_18-Q3-R11-54_MAXAC.273</strain>
    </source>
</reference>
<keyword evidence="7 8" id="KW-0472">Membrane</keyword>
<organism evidence="10 11">
    <name type="scientific">Candidatus Opimibacter skivensis</name>
    <dbReference type="NCBI Taxonomy" id="2982028"/>
    <lineage>
        <taxon>Bacteria</taxon>
        <taxon>Pseudomonadati</taxon>
        <taxon>Bacteroidota</taxon>
        <taxon>Saprospiria</taxon>
        <taxon>Saprospirales</taxon>
        <taxon>Saprospiraceae</taxon>
        <taxon>Candidatus Opimibacter</taxon>
    </lineage>
</organism>
<feature type="transmembrane region" description="Helical" evidence="8">
    <location>
        <begin position="250"/>
        <end position="270"/>
    </location>
</feature>
<keyword evidence="5 8" id="KW-0812">Transmembrane</keyword>
<feature type="transmembrane region" description="Helical" evidence="8">
    <location>
        <begin position="335"/>
        <end position="354"/>
    </location>
</feature>
<evidence type="ECO:0000256" key="5">
    <source>
        <dbReference type="ARBA" id="ARBA00022692"/>
    </source>
</evidence>
<feature type="transmembrane region" description="Helical" evidence="8">
    <location>
        <begin position="184"/>
        <end position="201"/>
    </location>
</feature>
<evidence type="ECO:0000256" key="8">
    <source>
        <dbReference type="SAM" id="Phobius"/>
    </source>
</evidence>
<dbReference type="PANTHER" id="PTHR33908">
    <property type="entry name" value="MANNOSYLTRANSFERASE YKCB-RELATED"/>
    <property type="match status" value="1"/>
</dbReference>
<evidence type="ECO:0000313" key="10">
    <source>
        <dbReference type="EMBL" id="MBK9982574.1"/>
    </source>
</evidence>
<evidence type="ECO:0000313" key="11">
    <source>
        <dbReference type="Proteomes" id="UP000808337"/>
    </source>
</evidence>
<dbReference type="GO" id="GO:0009103">
    <property type="term" value="P:lipopolysaccharide biosynthetic process"/>
    <property type="evidence" value="ECO:0007669"/>
    <property type="project" value="UniProtKB-ARBA"/>
</dbReference>
<comment type="caution">
    <text evidence="10">The sequence shown here is derived from an EMBL/GenBank/DDBJ whole genome shotgun (WGS) entry which is preliminary data.</text>
</comment>
<evidence type="ECO:0000256" key="1">
    <source>
        <dbReference type="ARBA" id="ARBA00004651"/>
    </source>
</evidence>
<keyword evidence="3" id="KW-0328">Glycosyltransferase</keyword>
<feature type="transmembrane region" description="Helical" evidence="8">
    <location>
        <begin position="35"/>
        <end position="53"/>
    </location>
</feature>
<keyword evidence="6 8" id="KW-1133">Transmembrane helix</keyword>
<keyword evidence="4" id="KW-0808">Transferase</keyword>
<dbReference type="Proteomes" id="UP000808337">
    <property type="component" value="Unassembled WGS sequence"/>
</dbReference>
<dbReference type="GO" id="GO:0005886">
    <property type="term" value="C:plasma membrane"/>
    <property type="evidence" value="ECO:0007669"/>
    <property type="project" value="UniProtKB-SubCell"/>
</dbReference>
<feature type="transmembrane region" description="Helical" evidence="8">
    <location>
        <begin position="398"/>
        <end position="417"/>
    </location>
</feature>
<feature type="domain" description="Glycosyltransferase RgtA/B/C/D-like" evidence="9">
    <location>
        <begin position="103"/>
        <end position="269"/>
    </location>
</feature>
<evidence type="ECO:0000256" key="6">
    <source>
        <dbReference type="ARBA" id="ARBA00022989"/>
    </source>
</evidence>
<protein>
    <submittedName>
        <fullName evidence="10">Glycosyltransferase family 39 protein</fullName>
    </submittedName>
</protein>
<dbReference type="InterPro" id="IPR050297">
    <property type="entry name" value="LipidA_mod_glycosyltrf_83"/>
</dbReference>
<gene>
    <name evidence="10" type="ORF">IPP15_09130</name>
</gene>
<feature type="transmembrane region" description="Helical" evidence="8">
    <location>
        <begin position="366"/>
        <end position="386"/>
    </location>
</feature>
<keyword evidence="2" id="KW-1003">Cell membrane</keyword>
<dbReference type="InterPro" id="IPR038731">
    <property type="entry name" value="RgtA/B/C-like"/>
</dbReference>
<feature type="transmembrane region" description="Helical" evidence="8">
    <location>
        <begin position="310"/>
        <end position="328"/>
    </location>
</feature>
<accession>A0A9D7SUU6</accession>
<comment type="subcellular location">
    <subcellularLocation>
        <location evidence="1">Cell membrane</location>
        <topology evidence="1">Multi-pass membrane protein</topology>
    </subcellularLocation>
</comment>
<dbReference type="GO" id="GO:0016763">
    <property type="term" value="F:pentosyltransferase activity"/>
    <property type="evidence" value="ECO:0007669"/>
    <property type="project" value="TreeGrafter"/>
</dbReference>
<evidence type="ECO:0000256" key="3">
    <source>
        <dbReference type="ARBA" id="ARBA00022676"/>
    </source>
</evidence>
<dbReference type="PANTHER" id="PTHR33908:SF11">
    <property type="entry name" value="MEMBRANE PROTEIN"/>
    <property type="match status" value="1"/>
</dbReference>
<name>A0A9D7SUU6_9BACT</name>